<sequence length="278" mass="32176">MHYYKKNIGDYRSATAHLSLLEHGVYNWLLDTYYLNEKPLPLNERELFRMALARTEDEKNAVRDILVEFFVETENGWVHNRCESEVKAYHAKAETNRKNGRNGGRPKKQAKENPDGFQMNDKETHSVNSGIPQETLTKNQEPLTINQDNTHTNAQADFSGSDHWKPDLEQLATALKTTKHSQRVSEILGMADFEFHLGNFNAHHENNHQISDNQKLRKFAQWIFQEFEKQLANAEREAKKSKPRTSEKPNSRNVNDAWDVIPQPTGAPTQVHIPEDFE</sequence>
<feature type="compositionally biased region" description="Basic and acidic residues" evidence="1">
    <location>
        <begin position="234"/>
        <end position="250"/>
    </location>
</feature>
<dbReference type="AlphaFoldDB" id="A0A3A8FKT5"/>
<name>A0A3A8FKT5_9GAMM</name>
<feature type="compositionally biased region" description="Polar residues" evidence="1">
    <location>
        <begin position="126"/>
        <end position="140"/>
    </location>
</feature>
<evidence type="ECO:0000313" key="3">
    <source>
        <dbReference type="Proteomes" id="UP000281084"/>
    </source>
</evidence>
<dbReference type="Pfam" id="PF07120">
    <property type="entry name" value="DUF1376"/>
    <property type="match status" value="1"/>
</dbReference>
<evidence type="ECO:0000256" key="1">
    <source>
        <dbReference type="SAM" id="MobiDB-lite"/>
    </source>
</evidence>
<dbReference type="RefSeq" id="WP_120368427.1">
    <property type="nucleotide sequence ID" value="NZ_RAXZ01000062.1"/>
</dbReference>
<dbReference type="Proteomes" id="UP000281084">
    <property type="component" value="Unassembled WGS sequence"/>
</dbReference>
<feature type="region of interest" description="Disordered" evidence="1">
    <location>
        <begin position="234"/>
        <end position="278"/>
    </location>
</feature>
<organism evidence="2 3">
    <name type="scientific">Acinetobacter cumulans</name>
    <dbReference type="NCBI Taxonomy" id="2136182"/>
    <lineage>
        <taxon>Bacteria</taxon>
        <taxon>Pseudomonadati</taxon>
        <taxon>Pseudomonadota</taxon>
        <taxon>Gammaproteobacteria</taxon>
        <taxon>Moraxellales</taxon>
        <taxon>Moraxellaceae</taxon>
        <taxon>Acinetobacter</taxon>
    </lineage>
</organism>
<feature type="compositionally biased region" description="Basic and acidic residues" evidence="1">
    <location>
        <begin position="109"/>
        <end position="125"/>
    </location>
</feature>
<evidence type="ECO:0000313" key="2">
    <source>
        <dbReference type="EMBL" id="RKG47332.1"/>
    </source>
</evidence>
<dbReference type="EMBL" id="RAXZ01000062">
    <property type="protein sequence ID" value="RKG47332.1"/>
    <property type="molecule type" value="Genomic_DNA"/>
</dbReference>
<feature type="region of interest" description="Disordered" evidence="1">
    <location>
        <begin position="93"/>
        <end position="140"/>
    </location>
</feature>
<proteinExistence type="predicted"/>
<protein>
    <submittedName>
        <fullName evidence="2">DUF1376 domain-containing protein</fullName>
    </submittedName>
</protein>
<reference evidence="2 3" key="1">
    <citation type="submission" date="2018-09" db="EMBL/GenBank/DDBJ databases">
        <title>The draft genome of Acinetobacter spp. strains.</title>
        <authorList>
            <person name="Qin J."/>
            <person name="Feng Y."/>
            <person name="Zong Z."/>
        </authorList>
    </citation>
    <scope>NUCLEOTIDE SEQUENCE [LARGE SCALE GENOMIC DNA]</scope>
    <source>
        <strain evidence="2 3">WCHAc060002</strain>
    </source>
</reference>
<gene>
    <name evidence="2" type="ORF">D7V64_16855</name>
</gene>
<dbReference type="InterPro" id="IPR010781">
    <property type="entry name" value="DUF1376"/>
</dbReference>
<comment type="caution">
    <text evidence="2">The sequence shown here is derived from an EMBL/GenBank/DDBJ whole genome shotgun (WGS) entry which is preliminary data.</text>
</comment>
<feature type="compositionally biased region" description="Basic residues" evidence="1">
    <location>
        <begin position="98"/>
        <end position="108"/>
    </location>
</feature>
<accession>A0A3A8FKT5</accession>